<keyword evidence="5" id="KW-0804">Transcription</keyword>
<keyword evidence="8" id="KW-1185">Reference proteome</keyword>
<dbReference type="InterPro" id="IPR037923">
    <property type="entry name" value="HTH-like"/>
</dbReference>
<dbReference type="Gene3D" id="1.10.10.60">
    <property type="entry name" value="Homeodomain-like"/>
    <property type="match status" value="1"/>
</dbReference>
<keyword evidence="4" id="KW-0010">Activator</keyword>
<evidence type="ECO:0000256" key="4">
    <source>
        <dbReference type="ARBA" id="ARBA00023159"/>
    </source>
</evidence>
<dbReference type="EMBL" id="BIFS01000002">
    <property type="protein sequence ID" value="GCE22499.1"/>
    <property type="molecule type" value="Genomic_DNA"/>
</dbReference>
<dbReference type="PANTHER" id="PTHR46796">
    <property type="entry name" value="HTH-TYPE TRANSCRIPTIONAL ACTIVATOR RHAS-RELATED"/>
    <property type="match status" value="1"/>
</dbReference>
<name>A0A402ATW5_9CHLR</name>
<evidence type="ECO:0000256" key="3">
    <source>
        <dbReference type="ARBA" id="ARBA00023125"/>
    </source>
</evidence>
<gene>
    <name evidence="7" type="ORF">KDK_62990</name>
</gene>
<feature type="domain" description="HTH araC/xylS-type" evidence="6">
    <location>
        <begin position="194"/>
        <end position="292"/>
    </location>
</feature>
<evidence type="ECO:0000256" key="5">
    <source>
        <dbReference type="ARBA" id="ARBA00023163"/>
    </source>
</evidence>
<sequence>MHHKKHKYKQEKAMYKNLPDLREKHVIGPRTRERRVSYLDCAALRHHGIELAGTSEVSGDFAFVRHNPPFRQVVVCTAGHGQVWIDDQWMQCSAGTAFITPARKFHAYHAIDNQLWSIGWVIYPEPADSHASDTLERHTELIQVDPQPLIVAIQGLCREFSGYADPQALALWSHLTHCYAQRIINPIAIDRRLERLWEEVASHLAYAWNIDELAQRADMSREHLRRLCQSQLKCSPLRHVTRMRMREAAAMLISPAISINEIAHHVGYENQFAFSVAFKREIGITPTEYRANARR</sequence>
<keyword evidence="3" id="KW-0238">DNA-binding</keyword>
<dbReference type="InterPro" id="IPR014710">
    <property type="entry name" value="RmlC-like_jellyroll"/>
</dbReference>
<dbReference type="Pfam" id="PF12833">
    <property type="entry name" value="HTH_18"/>
    <property type="match status" value="1"/>
</dbReference>
<reference evidence="8" key="1">
    <citation type="submission" date="2018-12" db="EMBL/GenBank/DDBJ databases">
        <title>Tengunoibacter tsumagoiensis gen. nov., sp. nov., Dictyobacter kobayashii sp. nov., D. alpinus sp. nov., and D. joshuensis sp. nov. and description of Dictyobacteraceae fam. nov. within the order Ktedonobacterales isolated from Tengu-no-mugimeshi.</title>
        <authorList>
            <person name="Wang C.M."/>
            <person name="Zheng Y."/>
            <person name="Sakai Y."/>
            <person name="Toyoda A."/>
            <person name="Minakuchi Y."/>
            <person name="Abe K."/>
            <person name="Yokota A."/>
            <person name="Yabe S."/>
        </authorList>
    </citation>
    <scope>NUCLEOTIDE SEQUENCE [LARGE SCALE GENOMIC DNA]</scope>
    <source>
        <strain evidence="8">Uno11</strain>
    </source>
</reference>
<dbReference type="Gene3D" id="2.60.120.10">
    <property type="entry name" value="Jelly Rolls"/>
    <property type="match status" value="1"/>
</dbReference>
<dbReference type="InterPro" id="IPR050204">
    <property type="entry name" value="AraC_XylS_family_regulators"/>
</dbReference>
<dbReference type="InterPro" id="IPR020449">
    <property type="entry name" value="Tscrpt_reg_AraC-type_HTH"/>
</dbReference>
<dbReference type="PROSITE" id="PS00041">
    <property type="entry name" value="HTH_ARAC_FAMILY_1"/>
    <property type="match status" value="1"/>
</dbReference>
<dbReference type="SMART" id="SM00342">
    <property type="entry name" value="HTH_ARAC"/>
    <property type="match status" value="1"/>
</dbReference>
<dbReference type="GO" id="GO:0043565">
    <property type="term" value="F:sequence-specific DNA binding"/>
    <property type="evidence" value="ECO:0007669"/>
    <property type="project" value="InterPro"/>
</dbReference>
<dbReference type="InterPro" id="IPR003313">
    <property type="entry name" value="AraC-bd"/>
</dbReference>
<accession>A0A402ATW5</accession>
<proteinExistence type="predicted"/>
<evidence type="ECO:0000313" key="8">
    <source>
        <dbReference type="Proteomes" id="UP000287188"/>
    </source>
</evidence>
<evidence type="ECO:0000259" key="6">
    <source>
        <dbReference type="PROSITE" id="PS01124"/>
    </source>
</evidence>
<dbReference type="PANTHER" id="PTHR46796:SF13">
    <property type="entry name" value="HTH-TYPE TRANSCRIPTIONAL ACTIVATOR RHAS"/>
    <property type="match status" value="1"/>
</dbReference>
<dbReference type="InterPro" id="IPR018062">
    <property type="entry name" value="HTH_AraC-typ_CS"/>
</dbReference>
<evidence type="ECO:0000256" key="2">
    <source>
        <dbReference type="ARBA" id="ARBA00023015"/>
    </source>
</evidence>
<dbReference type="SUPFAM" id="SSF51215">
    <property type="entry name" value="Regulatory protein AraC"/>
    <property type="match status" value="1"/>
</dbReference>
<dbReference type="InterPro" id="IPR009057">
    <property type="entry name" value="Homeodomain-like_sf"/>
</dbReference>
<evidence type="ECO:0000256" key="1">
    <source>
        <dbReference type="ARBA" id="ARBA00022490"/>
    </source>
</evidence>
<dbReference type="AlphaFoldDB" id="A0A402ATW5"/>
<dbReference type="Proteomes" id="UP000287188">
    <property type="component" value="Unassembled WGS sequence"/>
</dbReference>
<keyword evidence="2" id="KW-0805">Transcription regulation</keyword>
<dbReference type="GO" id="GO:0003700">
    <property type="term" value="F:DNA-binding transcription factor activity"/>
    <property type="evidence" value="ECO:0007669"/>
    <property type="project" value="InterPro"/>
</dbReference>
<dbReference type="PRINTS" id="PR00032">
    <property type="entry name" value="HTHARAC"/>
</dbReference>
<organism evidence="7 8">
    <name type="scientific">Dictyobacter kobayashii</name>
    <dbReference type="NCBI Taxonomy" id="2014872"/>
    <lineage>
        <taxon>Bacteria</taxon>
        <taxon>Bacillati</taxon>
        <taxon>Chloroflexota</taxon>
        <taxon>Ktedonobacteria</taxon>
        <taxon>Ktedonobacterales</taxon>
        <taxon>Dictyobacteraceae</taxon>
        <taxon>Dictyobacter</taxon>
    </lineage>
</organism>
<dbReference type="PROSITE" id="PS01124">
    <property type="entry name" value="HTH_ARAC_FAMILY_2"/>
    <property type="match status" value="1"/>
</dbReference>
<keyword evidence="1" id="KW-0963">Cytoplasm</keyword>
<dbReference type="SUPFAM" id="SSF46689">
    <property type="entry name" value="Homeodomain-like"/>
    <property type="match status" value="2"/>
</dbReference>
<dbReference type="InterPro" id="IPR018060">
    <property type="entry name" value="HTH_AraC"/>
</dbReference>
<dbReference type="Pfam" id="PF02311">
    <property type="entry name" value="AraC_binding"/>
    <property type="match status" value="1"/>
</dbReference>
<protein>
    <recommendedName>
        <fullName evidence="6">HTH araC/xylS-type domain-containing protein</fullName>
    </recommendedName>
</protein>
<comment type="caution">
    <text evidence="7">The sequence shown here is derived from an EMBL/GenBank/DDBJ whole genome shotgun (WGS) entry which is preliminary data.</text>
</comment>
<evidence type="ECO:0000313" key="7">
    <source>
        <dbReference type="EMBL" id="GCE22499.1"/>
    </source>
</evidence>